<dbReference type="CDD" id="cd06579">
    <property type="entry name" value="TM_PBP1_transp_AraH_like"/>
    <property type="match status" value="1"/>
</dbReference>
<evidence type="ECO:0000256" key="5">
    <source>
        <dbReference type="ARBA" id="ARBA00022692"/>
    </source>
</evidence>
<dbReference type="EMBL" id="ACLF03000004">
    <property type="protein sequence ID" value="EFQ83475.1"/>
    <property type="molecule type" value="Genomic_DNA"/>
</dbReference>
<dbReference type="AlphaFoldDB" id="E2SAS9"/>
<name>E2SAS9_9ACTN</name>
<evidence type="ECO:0000256" key="3">
    <source>
        <dbReference type="ARBA" id="ARBA00022475"/>
    </source>
</evidence>
<feature type="transmembrane region" description="Helical" evidence="9">
    <location>
        <begin position="181"/>
        <end position="204"/>
    </location>
</feature>
<evidence type="ECO:0000256" key="2">
    <source>
        <dbReference type="ARBA" id="ARBA00022448"/>
    </source>
</evidence>
<organism evidence="10 11">
    <name type="scientific">Aeromicrobium marinum DSM 15272</name>
    <dbReference type="NCBI Taxonomy" id="585531"/>
    <lineage>
        <taxon>Bacteria</taxon>
        <taxon>Bacillati</taxon>
        <taxon>Actinomycetota</taxon>
        <taxon>Actinomycetes</taxon>
        <taxon>Propionibacteriales</taxon>
        <taxon>Nocardioidaceae</taxon>
        <taxon>Aeromicrobium</taxon>
    </lineage>
</organism>
<feature type="transmembrane region" description="Helical" evidence="9">
    <location>
        <begin position="292"/>
        <end position="311"/>
    </location>
</feature>
<keyword evidence="11" id="KW-1185">Reference proteome</keyword>
<evidence type="ECO:0000256" key="4">
    <source>
        <dbReference type="ARBA" id="ARBA00022519"/>
    </source>
</evidence>
<feature type="transmembrane region" description="Helical" evidence="9">
    <location>
        <begin position="70"/>
        <end position="90"/>
    </location>
</feature>
<sequence length="340" mass="34403">MNQLTQSPVAAAPPAAAQVEPVGRSATGTALLWAAERGIVVFTAALILASVVFVDGFASAVNIADVFHRAAPIGIVAVGMTFVVISGNYLDLSVVAQVATSAVILIGVSNSVSIPVAIALAFAVSVAYGLVNGVAVGYFKANAVIVTLSTTFVGLGLLRWLSGGSIYFGPADGPIESFGDIKLGVVPVSAIVLVLVAIVLGFLLSRTNFGFAVRSFGSNKESTRLSGVNTPLVVVGAFMITAFAATIAGFVLAAYSNTAVSSMSDGYDFGALAAIIIGGTSVFGGRGSVLRTVLGVIFVSVLTNVLVLSGADFGWQQVAIGSLIVLAVSVDALARKVSRT</sequence>
<keyword evidence="4" id="KW-0997">Cell inner membrane</keyword>
<keyword evidence="3" id="KW-1003">Cell membrane</keyword>
<evidence type="ECO:0000256" key="8">
    <source>
        <dbReference type="ARBA" id="ARBA00039381"/>
    </source>
</evidence>
<dbReference type="InterPro" id="IPR001851">
    <property type="entry name" value="ABC_transp_permease"/>
</dbReference>
<gene>
    <name evidence="10" type="ORF">HMPREF0063_11137</name>
</gene>
<feature type="transmembrane region" description="Helical" evidence="9">
    <location>
        <begin position="267"/>
        <end position="285"/>
    </location>
</feature>
<dbReference type="STRING" id="585531.HMPREF0063_11137"/>
<dbReference type="Proteomes" id="UP000003111">
    <property type="component" value="Unassembled WGS sequence"/>
</dbReference>
<dbReference type="PANTHER" id="PTHR32196">
    <property type="entry name" value="ABC TRANSPORTER PERMEASE PROTEIN YPHD-RELATED-RELATED"/>
    <property type="match status" value="1"/>
</dbReference>
<feature type="transmembrane region" description="Helical" evidence="9">
    <location>
        <begin position="102"/>
        <end position="131"/>
    </location>
</feature>
<dbReference type="GO" id="GO:0022857">
    <property type="term" value="F:transmembrane transporter activity"/>
    <property type="evidence" value="ECO:0007669"/>
    <property type="project" value="InterPro"/>
</dbReference>
<dbReference type="Pfam" id="PF02653">
    <property type="entry name" value="BPD_transp_2"/>
    <property type="match status" value="1"/>
</dbReference>
<evidence type="ECO:0000313" key="11">
    <source>
        <dbReference type="Proteomes" id="UP000003111"/>
    </source>
</evidence>
<dbReference type="GO" id="GO:0005886">
    <property type="term" value="C:plasma membrane"/>
    <property type="evidence" value="ECO:0007669"/>
    <property type="project" value="UniProtKB-SubCell"/>
</dbReference>
<comment type="subcellular location">
    <subcellularLocation>
        <location evidence="1">Cell membrane</location>
        <topology evidence="1">Multi-pass membrane protein</topology>
    </subcellularLocation>
</comment>
<keyword evidence="6 9" id="KW-1133">Transmembrane helix</keyword>
<protein>
    <recommendedName>
        <fullName evidence="8">Autoinducer 2 import system permease protein LsrD</fullName>
    </recommendedName>
</protein>
<accession>E2SAS9</accession>
<evidence type="ECO:0000313" key="10">
    <source>
        <dbReference type="EMBL" id="EFQ83475.1"/>
    </source>
</evidence>
<dbReference type="RefSeq" id="WP_007078159.1">
    <property type="nucleotide sequence ID" value="NZ_CM001024.1"/>
</dbReference>
<dbReference type="OrthoDB" id="9808136at2"/>
<keyword evidence="2" id="KW-0813">Transport</keyword>
<comment type="caution">
    <text evidence="10">The sequence shown here is derived from an EMBL/GenBank/DDBJ whole genome shotgun (WGS) entry which is preliminary data.</text>
</comment>
<keyword evidence="7 9" id="KW-0472">Membrane</keyword>
<evidence type="ECO:0000256" key="7">
    <source>
        <dbReference type="ARBA" id="ARBA00023136"/>
    </source>
</evidence>
<proteinExistence type="predicted"/>
<feature type="transmembrane region" description="Helical" evidence="9">
    <location>
        <begin position="143"/>
        <end position="161"/>
    </location>
</feature>
<feature type="transmembrane region" description="Helical" evidence="9">
    <location>
        <begin position="39"/>
        <end position="58"/>
    </location>
</feature>
<feature type="transmembrane region" description="Helical" evidence="9">
    <location>
        <begin position="232"/>
        <end position="255"/>
    </location>
</feature>
<reference evidence="10" key="1">
    <citation type="submission" date="2010-08" db="EMBL/GenBank/DDBJ databases">
        <authorList>
            <person name="Muzny D."/>
            <person name="Qin X."/>
            <person name="Buhay C."/>
            <person name="Dugan-Rocha S."/>
            <person name="Ding Y."/>
            <person name="Chen G."/>
            <person name="Hawes A."/>
            <person name="Holder M."/>
            <person name="Jhangiani S."/>
            <person name="Johnson A."/>
            <person name="Khan Z."/>
            <person name="Li Z."/>
            <person name="Liu W."/>
            <person name="Liu X."/>
            <person name="Perez L."/>
            <person name="Shen H."/>
            <person name="Wang Q."/>
            <person name="Watt J."/>
            <person name="Xi L."/>
            <person name="Xin Y."/>
            <person name="Zhou J."/>
            <person name="Deng J."/>
            <person name="Jiang H."/>
            <person name="Liu Y."/>
            <person name="Qu J."/>
            <person name="Song X.-Z."/>
            <person name="Zhang L."/>
            <person name="Villasana D."/>
            <person name="Johnson A."/>
            <person name="Liu J."/>
            <person name="Liyanage D."/>
            <person name="Lorensuhewa L."/>
            <person name="Robinson T."/>
            <person name="Song A."/>
            <person name="Song B.-B."/>
            <person name="Dinh H."/>
            <person name="Thornton R."/>
            <person name="Coyle M."/>
            <person name="Francisco L."/>
            <person name="Jackson L."/>
            <person name="Javaid M."/>
            <person name="Korchina V."/>
            <person name="Kovar C."/>
            <person name="Mata R."/>
            <person name="Mathew T."/>
            <person name="Ngo R."/>
            <person name="Nguyen L."/>
            <person name="Nguyen N."/>
            <person name="Okwuonu G."/>
            <person name="Ongeri F."/>
            <person name="Pham C."/>
            <person name="Simmons D."/>
            <person name="Wilczek-Boney K."/>
            <person name="Hale W."/>
            <person name="Jakkamsetti A."/>
            <person name="Pham P."/>
            <person name="Ruth R."/>
            <person name="San Lucas F."/>
            <person name="Warren J."/>
            <person name="Zhang J."/>
            <person name="Zhao Z."/>
            <person name="Zhou C."/>
            <person name="Zhu D."/>
            <person name="Lee S."/>
            <person name="Bess C."/>
            <person name="Blankenburg K."/>
            <person name="Forbes L."/>
            <person name="Fu Q."/>
            <person name="Gubbala S."/>
            <person name="Hirani K."/>
            <person name="Jayaseelan J.C."/>
            <person name="Lara F."/>
            <person name="Munidasa M."/>
            <person name="Palculict T."/>
            <person name="Patil S."/>
            <person name="Pu L.-L."/>
            <person name="Saada N."/>
            <person name="Tang L."/>
            <person name="Weissenberger G."/>
            <person name="Zhu Y."/>
            <person name="Hemphill L."/>
            <person name="Shang Y."/>
            <person name="Youmans B."/>
            <person name="Ayvaz T."/>
            <person name="Ross M."/>
            <person name="Santibanez J."/>
            <person name="Aqrawi P."/>
            <person name="Gross S."/>
            <person name="Joshi V."/>
            <person name="Fowler G."/>
            <person name="Nazareth L."/>
            <person name="Reid J."/>
            <person name="Worley K."/>
            <person name="Petrosino J."/>
            <person name="Highlander S."/>
            <person name="Gibbs R."/>
        </authorList>
    </citation>
    <scope>NUCLEOTIDE SEQUENCE [LARGE SCALE GENOMIC DNA]</scope>
    <source>
        <strain evidence="10">DSM 15272</strain>
    </source>
</reference>
<evidence type="ECO:0000256" key="1">
    <source>
        <dbReference type="ARBA" id="ARBA00004651"/>
    </source>
</evidence>
<evidence type="ECO:0000256" key="6">
    <source>
        <dbReference type="ARBA" id="ARBA00022989"/>
    </source>
</evidence>
<dbReference type="PANTHER" id="PTHR32196:SF71">
    <property type="entry name" value="AUTOINDUCER 2 IMPORT SYSTEM PERMEASE PROTEIN LSRD"/>
    <property type="match status" value="1"/>
</dbReference>
<dbReference type="eggNOG" id="COG1172">
    <property type="taxonomic scope" value="Bacteria"/>
</dbReference>
<dbReference type="HOGENOM" id="CLU_028880_4_1_11"/>
<evidence type="ECO:0000256" key="9">
    <source>
        <dbReference type="SAM" id="Phobius"/>
    </source>
</evidence>
<keyword evidence="5 9" id="KW-0812">Transmembrane</keyword>